<keyword evidence="2" id="KW-1003">Cell membrane</keyword>
<keyword evidence="3 7" id="KW-0812">Transmembrane</keyword>
<dbReference type="Proteomes" id="UP000595224">
    <property type="component" value="Chromosome"/>
</dbReference>
<comment type="subcellular location">
    <subcellularLocation>
        <location evidence="1">Cell membrane</location>
    </subcellularLocation>
</comment>
<accession>A0A7T3RF02</accession>
<dbReference type="InterPro" id="IPR005899">
    <property type="entry name" value="Na_pump_deCOase"/>
</dbReference>
<evidence type="ECO:0000256" key="4">
    <source>
        <dbReference type="ARBA" id="ARBA00022989"/>
    </source>
</evidence>
<evidence type="ECO:0000256" key="7">
    <source>
        <dbReference type="SAM" id="Phobius"/>
    </source>
</evidence>
<keyword evidence="5 7" id="KW-0472">Membrane</keyword>
<sequence length="94" mass="9745">MTISEMLSQSGILTLLGMGVVFSFLIVLILSMGLLRIFVRAFHLDKDLEKNDTSASSRPASAGTAPSVPSSPVAADNGAVVAAIAAAIKERESL</sequence>
<dbReference type="AlphaFoldDB" id="A0A7T3RF02"/>
<keyword evidence="9" id="KW-1185">Reference proteome</keyword>
<feature type="region of interest" description="Disordered" evidence="6">
    <location>
        <begin position="50"/>
        <end position="74"/>
    </location>
</feature>
<name>A0A7T3RF02_9SPIR</name>
<feature type="transmembrane region" description="Helical" evidence="7">
    <location>
        <begin position="12"/>
        <end position="39"/>
    </location>
</feature>
<evidence type="ECO:0000313" key="8">
    <source>
        <dbReference type="EMBL" id="QQA01927.1"/>
    </source>
</evidence>
<dbReference type="NCBIfam" id="TIGR01195">
    <property type="entry name" value="oadG_fam"/>
    <property type="match status" value="1"/>
</dbReference>
<organism evidence="8 9">
    <name type="scientific">Treponema peruense</name>
    <dbReference type="NCBI Taxonomy" id="2787628"/>
    <lineage>
        <taxon>Bacteria</taxon>
        <taxon>Pseudomonadati</taxon>
        <taxon>Spirochaetota</taxon>
        <taxon>Spirochaetia</taxon>
        <taxon>Spirochaetales</taxon>
        <taxon>Treponemataceae</taxon>
        <taxon>Treponema</taxon>
    </lineage>
</organism>
<dbReference type="GO" id="GO:0036376">
    <property type="term" value="P:sodium ion export across plasma membrane"/>
    <property type="evidence" value="ECO:0007669"/>
    <property type="project" value="InterPro"/>
</dbReference>
<reference evidence="8 9" key="1">
    <citation type="submission" date="2020-11" db="EMBL/GenBank/DDBJ databases">
        <title>Treponema Peruensis nv. sp., first commensal Treponema isolated from human feces.</title>
        <authorList>
            <person name="Belkhou C."/>
            <person name="Raes J."/>
        </authorList>
    </citation>
    <scope>NUCLEOTIDE SEQUENCE [LARGE SCALE GENOMIC DNA]</scope>
    <source>
        <strain evidence="8 9">RCC2812</strain>
    </source>
</reference>
<evidence type="ECO:0000313" key="9">
    <source>
        <dbReference type="Proteomes" id="UP000595224"/>
    </source>
</evidence>
<dbReference type="Pfam" id="PF04277">
    <property type="entry name" value="OAD_gamma"/>
    <property type="match status" value="1"/>
</dbReference>
<dbReference type="GO" id="GO:0015081">
    <property type="term" value="F:sodium ion transmembrane transporter activity"/>
    <property type="evidence" value="ECO:0007669"/>
    <property type="project" value="InterPro"/>
</dbReference>
<dbReference type="KEGG" id="tper:IWA51_04840"/>
<evidence type="ECO:0000256" key="1">
    <source>
        <dbReference type="ARBA" id="ARBA00004236"/>
    </source>
</evidence>
<evidence type="ECO:0000256" key="6">
    <source>
        <dbReference type="SAM" id="MobiDB-lite"/>
    </source>
</evidence>
<evidence type="ECO:0000256" key="2">
    <source>
        <dbReference type="ARBA" id="ARBA00022475"/>
    </source>
</evidence>
<protein>
    <submittedName>
        <fullName evidence="8">OadG family protein</fullName>
    </submittedName>
</protein>
<keyword evidence="4 7" id="KW-1133">Transmembrane helix</keyword>
<gene>
    <name evidence="8" type="ORF">IWA51_04840</name>
</gene>
<proteinExistence type="predicted"/>
<dbReference type="GO" id="GO:0005886">
    <property type="term" value="C:plasma membrane"/>
    <property type="evidence" value="ECO:0007669"/>
    <property type="project" value="UniProtKB-SubCell"/>
</dbReference>
<evidence type="ECO:0000256" key="3">
    <source>
        <dbReference type="ARBA" id="ARBA00022692"/>
    </source>
</evidence>
<evidence type="ECO:0000256" key="5">
    <source>
        <dbReference type="ARBA" id="ARBA00023136"/>
    </source>
</evidence>
<dbReference type="RefSeq" id="WP_177527426.1">
    <property type="nucleotide sequence ID" value="NZ_CBCSHE010000004.1"/>
</dbReference>
<dbReference type="EMBL" id="CP064936">
    <property type="protein sequence ID" value="QQA01927.1"/>
    <property type="molecule type" value="Genomic_DNA"/>
</dbReference>